<dbReference type="Proteomes" id="UP000574390">
    <property type="component" value="Unassembled WGS sequence"/>
</dbReference>
<name>A0A7J6U0T7_PEROL</name>
<gene>
    <name evidence="1" type="ORF">FOZ62_004731</name>
</gene>
<evidence type="ECO:0000313" key="2">
    <source>
        <dbReference type="Proteomes" id="UP000574390"/>
    </source>
</evidence>
<reference evidence="1 2" key="1">
    <citation type="submission" date="2020-04" db="EMBL/GenBank/DDBJ databases">
        <title>Perkinsus olseni comparative genomics.</title>
        <authorList>
            <person name="Bogema D.R."/>
        </authorList>
    </citation>
    <scope>NUCLEOTIDE SEQUENCE [LARGE SCALE GENOMIC DNA]</scope>
    <source>
        <strain evidence="1">ATCC PRA-205</strain>
    </source>
</reference>
<organism evidence="1 2">
    <name type="scientific">Perkinsus olseni</name>
    <name type="common">Perkinsus atlanticus</name>
    <dbReference type="NCBI Taxonomy" id="32597"/>
    <lineage>
        <taxon>Eukaryota</taxon>
        <taxon>Sar</taxon>
        <taxon>Alveolata</taxon>
        <taxon>Perkinsozoa</taxon>
        <taxon>Perkinsea</taxon>
        <taxon>Perkinsida</taxon>
        <taxon>Perkinsidae</taxon>
        <taxon>Perkinsus</taxon>
    </lineage>
</organism>
<protein>
    <submittedName>
        <fullName evidence="1">Uncharacterized protein</fullName>
    </submittedName>
</protein>
<dbReference type="AlphaFoldDB" id="A0A7J6U0T7"/>
<dbReference type="EMBL" id="JABANM010003153">
    <property type="protein sequence ID" value="KAF4751339.1"/>
    <property type="molecule type" value="Genomic_DNA"/>
</dbReference>
<sequence length="78" mass="8739">MNKTVYVLDSKKGLRKLPNKSSNGLLSDRVRRIVMHRPIDGLVDESDGSGDKIREFTEALDPNGDVKWGKKAHKGYSI</sequence>
<evidence type="ECO:0000313" key="1">
    <source>
        <dbReference type="EMBL" id="KAF4751339.1"/>
    </source>
</evidence>
<accession>A0A7J6U0T7</accession>
<comment type="caution">
    <text evidence="1">The sequence shown here is derived from an EMBL/GenBank/DDBJ whole genome shotgun (WGS) entry which is preliminary data.</text>
</comment>
<proteinExistence type="predicted"/>